<dbReference type="SMART" id="SM00249">
    <property type="entry name" value="PHD"/>
    <property type="match status" value="3"/>
</dbReference>
<accession>A0AAD5Z6Q6</accession>
<comment type="caution">
    <text evidence="6">The sequence shown here is derived from an EMBL/GenBank/DDBJ whole genome shotgun (WGS) entry which is preliminary data.</text>
</comment>
<dbReference type="AlphaFoldDB" id="A0AAD5Z6Q6"/>
<feature type="domain" description="PHD-type" evidence="5">
    <location>
        <begin position="435"/>
        <end position="493"/>
    </location>
</feature>
<dbReference type="Pfam" id="PF00628">
    <property type="entry name" value="PHD"/>
    <property type="match status" value="2"/>
</dbReference>
<dbReference type="InterPro" id="IPR019786">
    <property type="entry name" value="Zinc_finger_PHD-type_CS"/>
</dbReference>
<evidence type="ECO:0000313" key="7">
    <source>
        <dbReference type="Proteomes" id="UP001210211"/>
    </source>
</evidence>
<dbReference type="EMBL" id="JAMRDG010000002">
    <property type="protein sequence ID" value="KAJ3687923.1"/>
    <property type="molecule type" value="Genomic_DNA"/>
</dbReference>
<feature type="domain" description="PHD-type" evidence="5">
    <location>
        <begin position="326"/>
        <end position="376"/>
    </location>
</feature>
<dbReference type="Proteomes" id="UP001210211">
    <property type="component" value="Unassembled WGS sequence"/>
</dbReference>
<evidence type="ECO:0000256" key="4">
    <source>
        <dbReference type="PROSITE-ProRule" id="PRU00146"/>
    </source>
</evidence>
<dbReference type="PROSITE" id="PS01359">
    <property type="entry name" value="ZF_PHD_1"/>
    <property type="match status" value="1"/>
</dbReference>
<keyword evidence="2 4" id="KW-0863">Zinc-finger</keyword>
<evidence type="ECO:0000256" key="1">
    <source>
        <dbReference type="ARBA" id="ARBA00022723"/>
    </source>
</evidence>
<dbReference type="InterPro" id="IPR019787">
    <property type="entry name" value="Znf_PHD-finger"/>
</dbReference>
<evidence type="ECO:0000256" key="2">
    <source>
        <dbReference type="ARBA" id="ARBA00022771"/>
    </source>
</evidence>
<dbReference type="PROSITE" id="PS50016">
    <property type="entry name" value="ZF_PHD_2"/>
    <property type="match status" value="3"/>
</dbReference>
<evidence type="ECO:0000313" key="6">
    <source>
        <dbReference type="EMBL" id="KAJ3687923.1"/>
    </source>
</evidence>
<dbReference type="Gene3D" id="3.30.40.10">
    <property type="entry name" value="Zinc/RING finger domain, C3HC4 (zinc finger)"/>
    <property type="match status" value="2"/>
</dbReference>
<keyword evidence="3" id="KW-0862">Zinc</keyword>
<organism evidence="6 7">
    <name type="scientific">Rhynchospora tenuis</name>
    <dbReference type="NCBI Taxonomy" id="198213"/>
    <lineage>
        <taxon>Eukaryota</taxon>
        <taxon>Viridiplantae</taxon>
        <taxon>Streptophyta</taxon>
        <taxon>Embryophyta</taxon>
        <taxon>Tracheophyta</taxon>
        <taxon>Spermatophyta</taxon>
        <taxon>Magnoliopsida</taxon>
        <taxon>Liliopsida</taxon>
        <taxon>Poales</taxon>
        <taxon>Cyperaceae</taxon>
        <taxon>Cyperoideae</taxon>
        <taxon>Rhynchosporeae</taxon>
        <taxon>Rhynchospora</taxon>
    </lineage>
</organism>
<keyword evidence="1" id="KW-0479">Metal-binding</keyword>
<evidence type="ECO:0000256" key="3">
    <source>
        <dbReference type="ARBA" id="ARBA00022833"/>
    </source>
</evidence>
<dbReference type="InterPro" id="IPR001965">
    <property type="entry name" value="Znf_PHD"/>
</dbReference>
<dbReference type="SUPFAM" id="SSF57903">
    <property type="entry name" value="FYVE/PHD zinc finger"/>
    <property type="match status" value="3"/>
</dbReference>
<reference evidence="6 7" key="1">
    <citation type="journal article" date="2022" name="Cell">
        <title>Repeat-based holocentromeres influence genome architecture and karyotype evolution.</title>
        <authorList>
            <person name="Hofstatter P.G."/>
            <person name="Thangavel G."/>
            <person name="Lux T."/>
            <person name="Neumann P."/>
            <person name="Vondrak T."/>
            <person name="Novak P."/>
            <person name="Zhang M."/>
            <person name="Costa L."/>
            <person name="Castellani M."/>
            <person name="Scott A."/>
            <person name="Toegelov H."/>
            <person name="Fuchs J."/>
            <person name="Mata-Sucre Y."/>
            <person name="Dias Y."/>
            <person name="Vanzela A.L.L."/>
            <person name="Huettel B."/>
            <person name="Almeida C.C.S."/>
            <person name="Simkova H."/>
            <person name="Souza G."/>
            <person name="Pedrosa-Harand A."/>
            <person name="Macas J."/>
            <person name="Mayer K.F.X."/>
            <person name="Houben A."/>
            <person name="Marques A."/>
        </authorList>
    </citation>
    <scope>NUCLEOTIDE SEQUENCE [LARGE SCALE GENOMIC DNA]</scope>
    <source>
        <strain evidence="6">RhyTen1mFocal</strain>
    </source>
</reference>
<protein>
    <recommendedName>
        <fullName evidence="5">PHD-type domain-containing protein</fullName>
    </recommendedName>
</protein>
<gene>
    <name evidence="6" type="ORF">LUZ61_017087</name>
</gene>
<sequence>MSSVENKVLGKNKAEISPEDGVITYKRRRVLKNEFDCTELPVDLALCKMNPDKEPNCADNHWQQEGPDSTDSHCHDKEQTCTNNHWNSWRYILESQLKSLSEMGGGGIENCICAALGNAPFTVFGRPQENGYATEASAVTEPTLNKCVKAYAGDNTSKCQNTLVEILVSDKFVLLCDVLFRNFRAKDYRRYIDLTTIHYRMKSGRYEKTPQVFHRDTLQLWRAFGKVGQDIVRLTNSFSDICRASFRKKVGVEFDFEDSEENPEETCILNTETCIMDLPVPNNISNFSIVYNNNINNNNNSGDSYTTIQQLTLTHSDRSSHPDTTDKTCKICGCNALNSQVLICDGCECAYHVNCIRPAVKVIPTQYWYCKSCTGASKKKKAQKQKKKIIEPHEHCGACKKLLESMVFTETPLEPEDAREDSVSNVKESDELGPKELCKICGLKEEDNKMFLKCGHQYCPYKYYHINCLKDSQVASEEQANRPCWYCPSCLCRGCYADKDDENIVLCDGCDDAYHIYCMKPPRDSVPEGLWYCVGCNLQRARLAMRKFQEELKSKCEKQG</sequence>
<dbReference type="PANTHER" id="PTHR47162:SF9">
    <property type="entry name" value="PHD FINGER PROTEIN EHD3-LIKE"/>
    <property type="match status" value="1"/>
</dbReference>
<dbReference type="GO" id="GO:0008270">
    <property type="term" value="F:zinc ion binding"/>
    <property type="evidence" value="ECO:0007669"/>
    <property type="project" value="UniProtKB-KW"/>
</dbReference>
<feature type="domain" description="PHD-type" evidence="5">
    <location>
        <begin position="489"/>
        <end position="539"/>
    </location>
</feature>
<dbReference type="InterPro" id="IPR011011">
    <property type="entry name" value="Znf_FYVE_PHD"/>
</dbReference>
<keyword evidence="7" id="KW-1185">Reference proteome</keyword>
<dbReference type="PANTHER" id="PTHR47162">
    <property type="entry name" value="OS02G0192300 PROTEIN"/>
    <property type="match status" value="1"/>
</dbReference>
<proteinExistence type="predicted"/>
<dbReference type="InterPro" id="IPR013083">
    <property type="entry name" value="Znf_RING/FYVE/PHD"/>
</dbReference>
<name>A0AAD5Z6Q6_9POAL</name>
<evidence type="ECO:0000259" key="5">
    <source>
        <dbReference type="PROSITE" id="PS50016"/>
    </source>
</evidence>